<keyword evidence="3" id="KW-1185">Reference proteome</keyword>
<evidence type="ECO:0000256" key="1">
    <source>
        <dbReference type="SAM" id="MobiDB-lite"/>
    </source>
</evidence>
<reference evidence="2" key="1">
    <citation type="submission" date="2021-12" db="EMBL/GenBank/DDBJ databases">
        <authorList>
            <person name="Martin H S."/>
        </authorList>
    </citation>
    <scope>NUCLEOTIDE SEQUENCE</scope>
</reference>
<name>A0A8J9VBB4_9NEOP</name>
<evidence type="ECO:0000313" key="3">
    <source>
        <dbReference type="Proteomes" id="UP000838878"/>
    </source>
</evidence>
<sequence length="214" mass="23247">MSDQQSRSRKRKRDSSKDVLDAILARLNTLEERFATPPPQPSGLPLQVASTSLEHTPQPVQPALTGGATTDDVRDDDSTAGRASTLLTRESISTGSDTTGRIVEAITSLVKAVGKLDSCMRGPYKVLKRLPHHRYELELLAGSYGKRTEAAAENMVAWAGEWTPETCAAFFESESDDSMHDTSVEAETSSSVEHSRVADEDDRPSGEAVLNEDE</sequence>
<dbReference type="OrthoDB" id="417598at2759"/>
<evidence type="ECO:0000313" key="2">
    <source>
        <dbReference type="EMBL" id="CAH0719368.1"/>
    </source>
</evidence>
<organism evidence="2 3">
    <name type="scientific">Brenthis ino</name>
    <name type="common">lesser marbled fritillary</name>
    <dbReference type="NCBI Taxonomy" id="405034"/>
    <lineage>
        <taxon>Eukaryota</taxon>
        <taxon>Metazoa</taxon>
        <taxon>Ecdysozoa</taxon>
        <taxon>Arthropoda</taxon>
        <taxon>Hexapoda</taxon>
        <taxon>Insecta</taxon>
        <taxon>Pterygota</taxon>
        <taxon>Neoptera</taxon>
        <taxon>Endopterygota</taxon>
        <taxon>Lepidoptera</taxon>
        <taxon>Glossata</taxon>
        <taxon>Ditrysia</taxon>
        <taxon>Papilionoidea</taxon>
        <taxon>Nymphalidae</taxon>
        <taxon>Heliconiinae</taxon>
        <taxon>Argynnini</taxon>
        <taxon>Brenthis</taxon>
    </lineage>
</organism>
<proteinExistence type="predicted"/>
<feature type="region of interest" description="Disordered" evidence="1">
    <location>
        <begin position="173"/>
        <end position="214"/>
    </location>
</feature>
<accession>A0A8J9VBB4</accession>
<dbReference type="AlphaFoldDB" id="A0A8J9VBB4"/>
<gene>
    <name evidence="2" type="ORF">BINO364_LOCUS5718</name>
</gene>
<dbReference type="Proteomes" id="UP000838878">
    <property type="component" value="Chromosome 14"/>
</dbReference>
<dbReference type="EMBL" id="OV170234">
    <property type="protein sequence ID" value="CAH0719368.1"/>
    <property type="molecule type" value="Genomic_DNA"/>
</dbReference>
<feature type="non-terminal residue" evidence="2">
    <location>
        <position position="214"/>
    </location>
</feature>
<feature type="region of interest" description="Disordered" evidence="1">
    <location>
        <begin position="31"/>
        <end position="79"/>
    </location>
</feature>
<protein>
    <submittedName>
        <fullName evidence="2">Uncharacterized protein</fullName>
    </submittedName>
</protein>